<evidence type="ECO:0000256" key="2">
    <source>
        <dbReference type="PROSITE-ProRule" id="PRU00169"/>
    </source>
</evidence>
<dbReference type="SMART" id="SM00448">
    <property type="entry name" value="REC"/>
    <property type="match status" value="1"/>
</dbReference>
<protein>
    <recommendedName>
        <fullName evidence="3">Response regulatory domain-containing protein</fullName>
    </recommendedName>
</protein>
<dbReference type="SUPFAM" id="SSF52172">
    <property type="entry name" value="CheY-like"/>
    <property type="match status" value="1"/>
</dbReference>
<dbReference type="AlphaFoldDB" id="A0A1F7GD83"/>
<gene>
    <name evidence="4" type="ORF">A2774_05340</name>
</gene>
<dbReference type="Pfam" id="PF00072">
    <property type="entry name" value="Response_reg"/>
    <property type="match status" value="1"/>
</dbReference>
<sequence length="125" mass="13872">MSSKILLVEDDKVLSQMYQDKLAHQGFDVVSADTGSRALTMLKSFKPDVILLDIMLPGGMNGFDVLQIIKQDQKLKNIPVIILTNLDTEKDTALDLGAIDYVVKSEVVLSELVKLIKKHSKKGLF</sequence>
<name>A0A1F7GD83_9BACT</name>
<dbReference type="InterPro" id="IPR001789">
    <property type="entry name" value="Sig_transdc_resp-reg_receiver"/>
</dbReference>
<organism evidence="4 5">
    <name type="scientific">Candidatus Roizmanbacteria bacterium RIFCSPHIGHO2_01_FULL_39_12c</name>
    <dbReference type="NCBI Taxonomy" id="1802031"/>
    <lineage>
        <taxon>Bacteria</taxon>
        <taxon>Candidatus Roizmaniibacteriota</taxon>
    </lineage>
</organism>
<evidence type="ECO:0000256" key="1">
    <source>
        <dbReference type="ARBA" id="ARBA00022553"/>
    </source>
</evidence>
<dbReference type="InterPro" id="IPR050595">
    <property type="entry name" value="Bact_response_regulator"/>
</dbReference>
<evidence type="ECO:0000313" key="5">
    <source>
        <dbReference type="Proteomes" id="UP000177208"/>
    </source>
</evidence>
<keyword evidence="1 2" id="KW-0597">Phosphoprotein</keyword>
<dbReference type="Proteomes" id="UP000177208">
    <property type="component" value="Unassembled WGS sequence"/>
</dbReference>
<evidence type="ECO:0000259" key="3">
    <source>
        <dbReference type="PROSITE" id="PS50110"/>
    </source>
</evidence>
<dbReference type="PANTHER" id="PTHR44591">
    <property type="entry name" value="STRESS RESPONSE REGULATOR PROTEIN 1"/>
    <property type="match status" value="1"/>
</dbReference>
<dbReference type="InterPro" id="IPR011006">
    <property type="entry name" value="CheY-like_superfamily"/>
</dbReference>
<evidence type="ECO:0000313" key="4">
    <source>
        <dbReference type="EMBL" id="OGK16804.1"/>
    </source>
</evidence>
<dbReference type="PANTHER" id="PTHR44591:SF3">
    <property type="entry name" value="RESPONSE REGULATORY DOMAIN-CONTAINING PROTEIN"/>
    <property type="match status" value="1"/>
</dbReference>
<feature type="modified residue" description="4-aspartylphosphate" evidence="2">
    <location>
        <position position="53"/>
    </location>
</feature>
<dbReference type="PROSITE" id="PS50110">
    <property type="entry name" value="RESPONSE_REGULATORY"/>
    <property type="match status" value="1"/>
</dbReference>
<dbReference type="Gene3D" id="3.40.50.2300">
    <property type="match status" value="1"/>
</dbReference>
<reference evidence="4 5" key="1">
    <citation type="journal article" date="2016" name="Nat. Commun.">
        <title>Thousands of microbial genomes shed light on interconnected biogeochemical processes in an aquifer system.</title>
        <authorList>
            <person name="Anantharaman K."/>
            <person name="Brown C.T."/>
            <person name="Hug L.A."/>
            <person name="Sharon I."/>
            <person name="Castelle C.J."/>
            <person name="Probst A.J."/>
            <person name="Thomas B.C."/>
            <person name="Singh A."/>
            <person name="Wilkins M.J."/>
            <person name="Karaoz U."/>
            <person name="Brodie E.L."/>
            <person name="Williams K.H."/>
            <person name="Hubbard S.S."/>
            <person name="Banfield J.F."/>
        </authorList>
    </citation>
    <scope>NUCLEOTIDE SEQUENCE [LARGE SCALE GENOMIC DNA]</scope>
</reference>
<accession>A0A1F7GD83</accession>
<dbReference type="GO" id="GO:0000160">
    <property type="term" value="P:phosphorelay signal transduction system"/>
    <property type="evidence" value="ECO:0007669"/>
    <property type="project" value="InterPro"/>
</dbReference>
<dbReference type="CDD" id="cd17574">
    <property type="entry name" value="REC_OmpR"/>
    <property type="match status" value="1"/>
</dbReference>
<dbReference type="EMBL" id="MFZG01000017">
    <property type="protein sequence ID" value="OGK16804.1"/>
    <property type="molecule type" value="Genomic_DNA"/>
</dbReference>
<comment type="caution">
    <text evidence="4">The sequence shown here is derived from an EMBL/GenBank/DDBJ whole genome shotgun (WGS) entry which is preliminary data.</text>
</comment>
<feature type="domain" description="Response regulatory" evidence="3">
    <location>
        <begin position="4"/>
        <end position="119"/>
    </location>
</feature>
<proteinExistence type="predicted"/>